<dbReference type="Gene3D" id="3.40.50.2300">
    <property type="match status" value="1"/>
</dbReference>
<accession>T0ZSH8</accession>
<dbReference type="EMBL" id="AUZX01009590">
    <property type="protein sequence ID" value="EQD51246.1"/>
    <property type="molecule type" value="Genomic_DNA"/>
</dbReference>
<dbReference type="InterPro" id="IPR051010">
    <property type="entry name" value="BCAA_transport"/>
</dbReference>
<dbReference type="SUPFAM" id="SSF53822">
    <property type="entry name" value="Periplasmic binding protein-like I"/>
    <property type="match status" value="1"/>
</dbReference>
<reference evidence="3" key="2">
    <citation type="journal article" date="2014" name="ISME J.">
        <title>Microbial stratification in low pH oxic and suboxic macroscopic growths along an acid mine drainage.</title>
        <authorList>
            <person name="Mendez-Garcia C."/>
            <person name="Mesa V."/>
            <person name="Sprenger R.R."/>
            <person name="Richter M."/>
            <person name="Diez M.S."/>
            <person name="Solano J."/>
            <person name="Bargiela R."/>
            <person name="Golyshina O.V."/>
            <person name="Manteca A."/>
            <person name="Ramos J.L."/>
            <person name="Gallego J.R."/>
            <person name="Llorente I."/>
            <person name="Martins Dos Santos V.A."/>
            <person name="Jensen O.N."/>
            <person name="Pelaez A.I."/>
            <person name="Sanchez J."/>
            <person name="Ferrer M."/>
        </authorList>
    </citation>
    <scope>NUCLEOTIDE SEQUENCE</scope>
</reference>
<sequence length="169" mass="18264">TVRLVVADDGMTPANGTSNVRQMILSDHIKALFGPVSSAVGAAEETLAAQYHVPYFLFTANDVRMTTQVFTPYAFQVVPNTVMEPRAVARYLAELVGKKPITVAIITPNYSFGRDSADSFVSALKASGVDVKILTQQFPKLGETDYTPYIPPLVAAHADYIFVGQYGGD</sequence>
<gene>
    <name evidence="3" type="ORF">B1A_13131</name>
</gene>
<proteinExistence type="predicted"/>
<dbReference type="AlphaFoldDB" id="T0ZSH8"/>
<evidence type="ECO:0000259" key="2">
    <source>
        <dbReference type="Pfam" id="PF13458"/>
    </source>
</evidence>
<dbReference type="PANTHER" id="PTHR30483">
    <property type="entry name" value="LEUCINE-SPECIFIC-BINDING PROTEIN"/>
    <property type="match status" value="1"/>
</dbReference>
<evidence type="ECO:0000313" key="3">
    <source>
        <dbReference type="EMBL" id="EQD51246.1"/>
    </source>
</evidence>
<dbReference type="InterPro" id="IPR028082">
    <property type="entry name" value="Peripla_BP_I"/>
</dbReference>
<dbReference type="PANTHER" id="PTHR30483:SF37">
    <property type="entry name" value="ABC TRANSPORTER SUBSTRATE-BINDING PROTEIN"/>
    <property type="match status" value="1"/>
</dbReference>
<name>T0ZSH8_9ZZZZ</name>
<keyword evidence="1" id="KW-0732">Signal</keyword>
<comment type="caution">
    <text evidence="3">The sequence shown here is derived from an EMBL/GenBank/DDBJ whole genome shotgun (WGS) entry which is preliminary data.</text>
</comment>
<reference evidence="3" key="1">
    <citation type="submission" date="2013-08" db="EMBL/GenBank/DDBJ databases">
        <authorList>
            <person name="Mendez C."/>
            <person name="Richter M."/>
            <person name="Ferrer M."/>
            <person name="Sanchez J."/>
        </authorList>
    </citation>
    <scope>NUCLEOTIDE SEQUENCE</scope>
</reference>
<feature type="domain" description="Leucine-binding protein" evidence="2">
    <location>
        <begin position="1"/>
        <end position="169"/>
    </location>
</feature>
<dbReference type="InterPro" id="IPR028081">
    <property type="entry name" value="Leu-bd"/>
</dbReference>
<protein>
    <submittedName>
        <fullName evidence="3">ABC transporter substrate-binding protein</fullName>
    </submittedName>
</protein>
<organism evidence="3">
    <name type="scientific">mine drainage metagenome</name>
    <dbReference type="NCBI Taxonomy" id="410659"/>
    <lineage>
        <taxon>unclassified sequences</taxon>
        <taxon>metagenomes</taxon>
        <taxon>ecological metagenomes</taxon>
    </lineage>
</organism>
<evidence type="ECO:0000256" key="1">
    <source>
        <dbReference type="ARBA" id="ARBA00022729"/>
    </source>
</evidence>
<dbReference type="Pfam" id="PF13458">
    <property type="entry name" value="Peripla_BP_6"/>
    <property type="match status" value="1"/>
</dbReference>
<feature type="non-terminal residue" evidence="3">
    <location>
        <position position="1"/>
    </location>
</feature>
<feature type="non-terminal residue" evidence="3">
    <location>
        <position position="169"/>
    </location>
</feature>